<organism evidence="1 2">
    <name type="scientific">Haematococcus lacustris</name>
    <name type="common">Green alga</name>
    <name type="synonym">Haematococcus pluvialis</name>
    <dbReference type="NCBI Taxonomy" id="44745"/>
    <lineage>
        <taxon>Eukaryota</taxon>
        <taxon>Viridiplantae</taxon>
        <taxon>Chlorophyta</taxon>
        <taxon>core chlorophytes</taxon>
        <taxon>Chlorophyceae</taxon>
        <taxon>CS clade</taxon>
        <taxon>Chlamydomonadales</taxon>
        <taxon>Haematococcaceae</taxon>
        <taxon>Haematococcus</taxon>
    </lineage>
</organism>
<sequence>GVFGLAIMPIAAGDPRLARVGFAKLEGDGIQYYLQKYEVILGRSCKDGSTDVV</sequence>
<feature type="non-terminal residue" evidence="1">
    <location>
        <position position="1"/>
    </location>
</feature>
<gene>
    <name evidence="1" type="ORF">HaLaN_19240</name>
</gene>
<evidence type="ECO:0000313" key="1">
    <source>
        <dbReference type="EMBL" id="GFH21864.1"/>
    </source>
</evidence>
<comment type="caution">
    <text evidence="1">The sequence shown here is derived from an EMBL/GenBank/DDBJ whole genome shotgun (WGS) entry which is preliminary data.</text>
</comment>
<keyword evidence="2" id="KW-1185">Reference proteome</keyword>
<dbReference type="AlphaFoldDB" id="A0A699ZSX2"/>
<proteinExistence type="predicted"/>
<dbReference type="EMBL" id="BLLF01001920">
    <property type="protein sequence ID" value="GFH21864.1"/>
    <property type="molecule type" value="Genomic_DNA"/>
</dbReference>
<feature type="non-terminal residue" evidence="1">
    <location>
        <position position="53"/>
    </location>
</feature>
<protein>
    <submittedName>
        <fullName evidence="1">FHA domain-containing protein</fullName>
    </submittedName>
</protein>
<name>A0A699ZSX2_HAELA</name>
<evidence type="ECO:0000313" key="2">
    <source>
        <dbReference type="Proteomes" id="UP000485058"/>
    </source>
</evidence>
<accession>A0A699ZSX2</accession>
<reference evidence="1 2" key="1">
    <citation type="submission" date="2020-02" db="EMBL/GenBank/DDBJ databases">
        <title>Draft genome sequence of Haematococcus lacustris strain NIES-144.</title>
        <authorList>
            <person name="Morimoto D."/>
            <person name="Nakagawa S."/>
            <person name="Yoshida T."/>
            <person name="Sawayama S."/>
        </authorList>
    </citation>
    <scope>NUCLEOTIDE SEQUENCE [LARGE SCALE GENOMIC DNA]</scope>
    <source>
        <strain evidence="1 2">NIES-144</strain>
    </source>
</reference>
<dbReference type="Proteomes" id="UP000485058">
    <property type="component" value="Unassembled WGS sequence"/>
</dbReference>